<evidence type="ECO:0000256" key="5">
    <source>
        <dbReference type="ARBA" id="ARBA00023002"/>
    </source>
</evidence>
<dbReference type="SUPFAM" id="SSF56176">
    <property type="entry name" value="FAD-binding/transporter-associated domain-like"/>
    <property type="match status" value="1"/>
</dbReference>
<comment type="caution">
    <text evidence="7">The sequence shown here is derived from an EMBL/GenBank/DDBJ whole genome shotgun (WGS) entry which is preliminary data.</text>
</comment>
<dbReference type="InterPro" id="IPR016167">
    <property type="entry name" value="FAD-bd_PCMH_sub1"/>
</dbReference>
<dbReference type="Pfam" id="PF08031">
    <property type="entry name" value="BBE"/>
    <property type="match status" value="1"/>
</dbReference>
<reference evidence="7 8" key="1">
    <citation type="submission" date="2021-01" db="EMBL/GenBank/DDBJ databases">
        <title>WGS of actinomycetes isolated from Thailand.</title>
        <authorList>
            <person name="Thawai C."/>
        </authorList>
    </citation>
    <scope>NUCLEOTIDE SEQUENCE [LARGE SCALE GENOMIC DNA]</scope>
    <source>
        <strain evidence="7 8">CA1R205</strain>
    </source>
</reference>
<name>A0ABS1NKK4_9ACTN</name>
<feature type="domain" description="FAD-binding PCMH-type" evidence="6">
    <location>
        <begin position="41"/>
        <end position="211"/>
    </location>
</feature>
<proteinExistence type="inferred from homology"/>
<dbReference type="RefSeq" id="WP_201878106.1">
    <property type="nucleotide sequence ID" value="NZ_JAERRF010000018.1"/>
</dbReference>
<dbReference type="Gene3D" id="3.30.43.10">
    <property type="entry name" value="Uridine Diphospho-n-acetylenolpyruvylglucosamine Reductase, domain 2"/>
    <property type="match status" value="1"/>
</dbReference>
<dbReference type="PROSITE" id="PS00862">
    <property type="entry name" value="OX2_COVAL_FAD"/>
    <property type="match status" value="1"/>
</dbReference>
<evidence type="ECO:0000313" key="7">
    <source>
        <dbReference type="EMBL" id="MBL1100301.1"/>
    </source>
</evidence>
<dbReference type="Pfam" id="PF01565">
    <property type="entry name" value="FAD_binding_4"/>
    <property type="match status" value="1"/>
</dbReference>
<dbReference type="InterPro" id="IPR016164">
    <property type="entry name" value="FAD-linked_Oxase-like_C"/>
</dbReference>
<sequence>MTPGGMDGTALAGLREGLAGEVIVPGDPAYDEARTIFNAMIDRRPAMIVQCESQDDVSRAVAFGRDRGLRIAVRGGGHSVAGMSLCDDGLVIDLRRMRAVTVDPGARVARVGGGAVMRDLDRATEPYELATTGGRVSTTGVGGFVLGGGTGWLDRAFGLACDHLLSVDLVTAQGEALHTSEDEHPELFWALHGGGGNFGVATSFALRLHPLPVVTAMLLMWRPGAGRHVACAYRDFLESAPDEIGGGLLYLTAPPEDFVPADMVNKLACAVIVTFTGREQQARSIAAPLLHLGHDAEMITELPYADLQCMLDDPPGYRNYWSAEYLDAFPDPAVNLFCARATDMVIPSPSQHVLFPQGGAVARGPADYPVPWRRAPWIVHPFGLWEDPADDDRARRWARATREDVRPWSSGAVYLNFIGAEGEDRVIAGFGPENCQRLTEVKARYDPDNVFRLNHNIKPRPAGQKAAAGMAGR</sequence>
<evidence type="ECO:0000313" key="8">
    <source>
        <dbReference type="Proteomes" id="UP000634229"/>
    </source>
</evidence>
<gene>
    <name evidence="7" type="ORF">JK363_27230</name>
</gene>
<evidence type="ECO:0000256" key="1">
    <source>
        <dbReference type="ARBA" id="ARBA00001974"/>
    </source>
</evidence>
<keyword evidence="4" id="KW-0274">FAD</keyword>
<dbReference type="EMBL" id="JAERRF010000018">
    <property type="protein sequence ID" value="MBL1100301.1"/>
    <property type="molecule type" value="Genomic_DNA"/>
</dbReference>
<dbReference type="PROSITE" id="PS51387">
    <property type="entry name" value="FAD_PCMH"/>
    <property type="match status" value="1"/>
</dbReference>
<comment type="cofactor">
    <cofactor evidence="1">
        <name>FAD</name>
        <dbReference type="ChEBI" id="CHEBI:57692"/>
    </cofactor>
</comment>
<accession>A0ABS1NKK4</accession>
<dbReference type="Gene3D" id="3.40.462.20">
    <property type="match status" value="1"/>
</dbReference>
<keyword evidence="5" id="KW-0560">Oxidoreductase</keyword>
<dbReference type="SUPFAM" id="SSF55103">
    <property type="entry name" value="FAD-linked oxidases, C-terminal domain"/>
    <property type="match status" value="1"/>
</dbReference>
<dbReference type="InterPro" id="IPR050416">
    <property type="entry name" value="FAD-linked_Oxidoreductase"/>
</dbReference>
<dbReference type="PANTHER" id="PTHR42973:SF39">
    <property type="entry name" value="FAD-BINDING PCMH-TYPE DOMAIN-CONTAINING PROTEIN"/>
    <property type="match status" value="1"/>
</dbReference>
<dbReference type="InterPro" id="IPR006094">
    <property type="entry name" value="Oxid_FAD_bind_N"/>
</dbReference>
<organism evidence="7 8">
    <name type="scientific">Streptomyces coffeae</name>
    <dbReference type="NCBI Taxonomy" id="621382"/>
    <lineage>
        <taxon>Bacteria</taxon>
        <taxon>Bacillati</taxon>
        <taxon>Actinomycetota</taxon>
        <taxon>Actinomycetes</taxon>
        <taxon>Kitasatosporales</taxon>
        <taxon>Streptomycetaceae</taxon>
        <taxon>Streptomyces</taxon>
    </lineage>
</organism>
<evidence type="ECO:0000256" key="4">
    <source>
        <dbReference type="ARBA" id="ARBA00022827"/>
    </source>
</evidence>
<dbReference type="Gene3D" id="3.30.465.10">
    <property type="match status" value="1"/>
</dbReference>
<comment type="similarity">
    <text evidence="2">Belongs to the oxygen-dependent FAD-linked oxidoreductase family.</text>
</comment>
<evidence type="ECO:0000256" key="2">
    <source>
        <dbReference type="ARBA" id="ARBA00005466"/>
    </source>
</evidence>
<dbReference type="Proteomes" id="UP000634229">
    <property type="component" value="Unassembled WGS sequence"/>
</dbReference>
<dbReference type="InterPro" id="IPR006093">
    <property type="entry name" value="Oxy_OxRdtase_FAD_BS"/>
</dbReference>
<dbReference type="InterPro" id="IPR012951">
    <property type="entry name" value="BBE"/>
</dbReference>
<keyword evidence="8" id="KW-1185">Reference proteome</keyword>
<dbReference type="InterPro" id="IPR036318">
    <property type="entry name" value="FAD-bd_PCMH-like_sf"/>
</dbReference>
<protein>
    <submittedName>
        <fullName evidence="7">FAD-binding oxidoreductase</fullName>
    </submittedName>
</protein>
<keyword evidence="3" id="KW-0285">Flavoprotein</keyword>
<dbReference type="InterPro" id="IPR016166">
    <property type="entry name" value="FAD-bd_PCMH"/>
</dbReference>
<dbReference type="PANTHER" id="PTHR42973">
    <property type="entry name" value="BINDING OXIDOREDUCTASE, PUTATIVE (AFU_ORTHOLOGUE AFUA_1G17690)-RELATED"/>
    <property type="match status" value="1"/>
</dbReference>
<dbReference type="InterPro" id="IPR016169">
    <property type="entry name" value="FAD-bd_PCMH_sub2"/>
</dbReference>
<evidence type="ECO:0000259" key="6">
    <source>
        <dbReference type="PROSITE" id="PS51387"/>
    </source>
</evidence>
<evidence type="ECO:0000256" key="3">
    <source>
        <dbReference type="ARBA" id="ARBA00022630"/>
    </source>
</evidence>